<sequence length="155" mass="18186">MLTDSKDLTMHVLRKLGYFDDLNADEHEALFCFTNAMGNKHTLRKMDLLPHPADRSQDVREKLRAAFLSHAFSGQWQVVHMDDNAIMFVQQILWKEGLLTESQLTCTQYELIRPMKAYAKKYGLRLMESFNALAFQIQHHSNQNPDKRPMIDFER</sequence>
<accession>A0ABP0P1M1</accession>
<name>A0ABP0P1M1_9DINO</name>
<evidence type="ECO:0000313" key="2">
    <source>
        <dbReference type="Proteomes" id="UP001642484"/>
    </source>
</evidence>
<keyword evidence="2" id="KW-1185">Reference proteome</keyword>
<reference evidence="1 2" key="1">
    <citation type="submission" date="2024-02" db="EMBL/GenBank/DDBJ databases">
        <authorList>
            <person name="Chen Y."/>
            <person name="Shah S."/>
            <person name="Dougan E. K."/>
            <person name="Thang M."/>
            <person name="Chan C."/>
        </authorList>
    </citation>
    <scope>NUCLEOTIDE SEQUENCE [LARGE SCALE GENOMIC DNA]</scope>
</reference>
<organism evidence="1 2">
    <name type="scientific">Durusdinium trenchii</name>
    <dbReference type="NCBI Taxonomy" id="1381693"/>
    <lineage>
        <taxon>Eukaryota</taxon>
        <taxon>Sar</taxon>
        <taxon>Alveolata</taxon>
        <taxon>Dinophyceae</taxon>
        <taxon>Suessiales</taxon>
        <taxon>Symbiodiniaceae</taxon>
        <taxon>Durusdinium</taxon>
    </lineage>
</organism>
<comment type="caution">
    <text evidence="1">The sequence shown here is derived from an EMBL/GenBank/DDBJ whole genome shotgun (WGS) entry which is preliminary data.</text>
</comment>
<proteinExistence type="predicted"/>
<dbReference type="EMBL" id="CAXAMN010022461">
    <property type="protein sequence ID" value="CAK9069548.1"/>
    <property type="molecule type" value="Genomic_DNA"/>
</dbReference>
<protein>
    <submittedName>
        <fullName evidence="1">Uncharacterized protein</fullName>
    </submittedName>
</protein>
<evidence type="ECO:0000313" key="1">
    <source>
        <dbReference type="EMBL" id="CAK9069548.1"/>
    </source>
</evidence>
<dbReference type="Proteomes" id="UP001642484">
    <property type="component" value="Unassembled WGS sequence"/>
</dbReference>
<gene>
    <name evidence="1" type="ORF">CCMP2556_LOCUS34209</name>
</gene>